<feature type="transmembrane region" description="Helical" evidence="1">
    <location>
        <begin position="36"/>
        <end position="58"/>
    </location>
</feature>
<organism evidence="2 3">
    <name type="scientific">Nocardia callitridis</name>
    <dbReference type="NCBI Taxonomy" id="648753"/>
    <lineage>
        <taxon>Bacteria</taxon>
        <taxon>Bacillati</taxon>
        <taxon>Actinomycetota</taxon>
        <taxon>Actinomycetes</taxon>
        <taxon>Mycobacteriales</taxon>
        <taxon>Nocardiaceae</taxon>
        <taxon>Nocardia</taxon>
    </lineage>
</organism>
<reference evidence="3" key="1">
    <citation type="journal article" date="2019" name="Int. J. Syst. Evol. Microbiol.">
        <title>The Global Catalogue of Microorganisms (GCM) 10K type strain sequencing project: providing services to taxonomists for standard genome sequencing and annotation.</title>
        <authorList>
            <consortium name="The Broad Institute Genomics Platform"/>
            <consortium name="The Broad Institute Genome Sequencing Center for Infectious Disease"/>
            <person name="Wu L."/>
            <person name="Ma J."/>
        </authorList>
    </citation>
    <scope>NUCLEOTIDE SEQUENCE [LARGE SCALE GENOMIC DNA]</scope>
    <source>
        <strain evidence="3">JCM 18298</strain>
    </source>
</reference>
<evidence type="ECO:0000256" key="1">
    <source>
        <dbReference type="SAM" id="Phobius"/>
    </source>
</evidence>
<gene>
    <name evidence="2" type="ORF">GCM10023318_15710</name>
</gene>
<feature type="transmembrane region" description="Helical" evidence="1">
    <location>
        <begin position="12"/>
        <end position="30"/>
    </location>
</feature>
<dbReference type="Proteomes" id="UP001500603">
    <property type="component" value="Unassembled WGS sequence"/>
</dbReference>
<feature type="transmembrane region" description="Helical" evidence="1">
    <location>
        <begin position="79"/>
        <end position="103"/>
    </location>
</feature>
<comment type="caution">
    <text evidence="2">The sequence shown here is derived from an EMBL/GenBank/DDBJ whole genome shotgun (WGS) entry which is preliminary data.</text>
</comment>
<keyword evidence="3" id="KW-1185">Reference proteome</keyword>
<sequence length="161" mass="16883">MKLKPTRVLDLVANVVIAAVAAWIATRLTYSNFPPISVYAGASLYPVAAIEVVLGFLIRARVNDREIGAGRRQLHPITAARAMALAKASLQVGSIAAGVWLGFLCWVFPQRSTLNAASADSPGAIVGLLAGVALVAAALWLEYCCRAPEDPTDDPADPATT</sequence>
<keyword evidence="1" id="KW-1133">Transmembrane helix</keyword>
<evidence type="ECO:0000313" key="3">
    <source>
        <dbReference type="Proteomes" id="UP001500603"/>
    </source>
</evidence>
<dbReference type="InterPro" id="IPR021517">
    <property type="entry name" value="DUF3180"/>
</dbReference>
<evidence type="ECO:0000313" key="2">
    <source>
        <dbReference type="EMBL" id="GAA5048210.1"/>
    </source>
</evidence>
<keyword evidence="1" id="KW-0472">Membrane</keyword>
<protein>
    <submittedName>
        <fullName evidence="2">DUF3180 domain-containing protein</fullName>
    </submittedName>
</protein>
<keyword evidence="1" id="KW-0812">Transmembrane</keyword>
<accession>A0ABP9JZJ0</accession>
<feature type="transmembrane region" description="Helical" evidence="1">
    <location>
        <begin position="123"/>
        <end position="141"/>
    </location>
</feature>
<name>A0ABP9JZJ0_9NOCA</name>
<dbReference type="EMBL" id="BAABJM010000001">
    <property type="protein sequence ID" value="GAA5048210.1"/>
    <property type="molecule type" value="Genomic_DNA"/>
</dbReference>
<proteinExistence type="predicted"/>
<dbReference type="Pfam" id="PF11377">
    <property type="entry name" value="DUF3180"/>
    <property type="match status" value="1"/>
</dbReference>